<dbReference type="CDD" id="cd17535">
    <property type="entry name" value="REC_NarL-like"/>
    <property type="match status" value="1"/>
</dbReference>
<accession>A0A0P8BE34</accession>
<proteinExistence type="predicted"/>
<dbReference type="InterPro" id="IPR016032">
    <property type="entry name" value="Sig_transdc_resp-reg_C-effctor"/>
</dbReference>
<feature type="domain" description="HTH luxR-type" evidence="4">
    <location>
        <begin position="175"/>
        <end position="240"/>
    </location>
</feature>
<dbReference type="InterPro" id="IPR058245">
    <property type="entry name" value="NreC/VraR/RcsB-like_REC"/>
</dbReference>
<evidence type="ECO:0000259" key="4">
    <source>
        <dbReference type="PROSITE" id="PS50043"/>
    </source>
</evidence>
<dbReference type="PANTHER" id="PTHR43214:SF43">
    <property type="entry name" value="TWO-COMPONENT RESPONSE REGULATOR"/>
    <property type="match status" value="1"/>
</dbReference>
<dbReference type="GO" id="GO:0006355">
    <property type="term" value="P:regulation of DNA-templated transcription"/>
    <property type="evidence" value="ECO:0007669"/>
    <property type="project" value="InterPro"/>
</dbReference>
<evidence type="ECO:0000259" key="5">
    <source>
        <dbReference type="PROSITE" id="PS50110"/>
    </source>
</evidence>
<dbReference type="SMART" id="SM00448">
    <property type="entry name" value="REC"/>
    <property type="match status" value="1"/>
</dbReference>
<dbReference type="PROSITE" id="PS50043">
    <property type="entry name" value="HTH_LUXR_2"/>
    <property type="match status" value="1"/>
</dbReference>
<evidence type="ECO:0000256" key="1">
    <source>
        <dbReference type="ARBA" id="ARBA00022553"/>
    </source>
</evidence>
<sequence length="244" mass="26875">MTTPQGSNGQRQLKRQRQRIPFSLSARYPAVADHPIMNPLPIRVLIADDHPVVRSGLVMIVQSASGVEVVAEASTGTEAVELFRQYQPDVALMDLKMPELGGVDAITAIRQKCLHARIIILTTYDGDEDIYRGLSAGARGYLLKNVTRQELIDAIQRVHAGQKYIPAEVGTRLAERLTNPQLTNREREVLLLITEGKSNQEIAATLNVSEGTVKFHVNGILRKLNVSDRTQAVLVALKRGIADL</sequence>
<dbReference type="InterPro" id="IPR000792">
    <property type="entry name" value="Tscrpt_reg_LuxR_C"/>
</dbReference>
<dbReference type="PANTHER" id="PTHR43214">
    <property type="entry name" value="TWO-COMPONENT RESPONSE REGULATOR"/>
    <property type="match status" value="1"/>
</dbReference>
<evidence type="ECO:0000313" key="7">
    <source>
        <dbReference type="Proteomes" id="UP000050465"/>
    </source>
</evidence>
<dbReference type="PRINTS" id="PR00038">
    <property type="entry name" value="HTHLUXR"/>
</dbReference>
<dbReference type="AlphaFoldDB" id="A0A0P8BE34"/>
<evidence type="ECO:0000313" key="6">
    <source>
        <dbReference type="EMBL" id="KPQ31885.1"/>
    </source>
</evidence>
<reference evidence="6 7" key="1">
    <citation type="submission" date="2015-09" db="EMBL/GenBank/DDBJ databases">
        <title>Identification and resolution of microdiversity through metagenomic sequencing of parallel consortia.</title>
        <authorList>
            <person name="Nelson W.C."/>
            <person name="Romine M.F."/>
            <person name="Lindemann S.R."/>
        </authorList>
    </citation>
    <scope>NUCLEOTIDE SEQUENCE [LARGE SCALE GENOMIC DNA]</scope>
    <source>
        <strain evidence="6">Ana</strain>
    </source>
</reference>
<dbReference type="InterPro" id="IPR039420">
    <property type="entry name" value="WalR-like"/>
</dbReference>
<evidence type="ECO:0000256" key="3">
    <source>
        <dbReference type="PROSITE-ProRule" id="PRU00169"/>
    </source>
</evidence>
<dbReference type="EMBL" id="LJZR01000078">
    <property type="protein sequence ID" value="KPQ31885.1"/>
    <property type="molecule type" value="Genomic_DNA"/>
</dbReference>
<dbReference type="Pfam" id="PF00072">
    <property type="entry name" value="Response_reg"/>
    <property type="match status" value="1"/>
</dbReference>
<dbReference type="InterPro" id="IPR001789">
    <property type="entry name" value="Sig_transdc_resp-reg_receiver"/>
</dbReference>
<dbReference type="GO" id="GO:0003677">
    <property type="term" value="F:DNA binding"/>
    <property type="evidence" value="ECO:0007669"/>
    <property type="project" value="UniProtKB-KW"/>
</dbReference>
<keyword evidence="2" id="KW-0238">DNA-binding</keyword>
<dbReference type="CDD" id="cd06170">
    <property type="entry name" value="LuxR_C_like"/>
    <property type="match status" value="1"/>
</dbReference>
<organism evidence="6 7">
    <name type="scientific">Phormidesmis priestleyi Ana</name>
    <dbReference type="NCBI Taxonomy" id="1666911"/>
    <lineage>
        <taxon>Bacteria</taxon>
        <taxon>Bacillati</taxon>
        <taxon>Cyanobacteriota</taxon>
        <taxon>Cyanophyceae</taxon>
        <taxon>Leptolyngbyales</taxon>
        <taxon>Leptolyngbyaceae</taxon>
        <taxon>Phormidesmis</taxon>
    </lineage>
</organism>
<feature type="modified residue" description="4-aspartylphosphate" evidence="3">
    <location>
        <position position="94"/>
    </location>
</feature>
<dbReference type="PATRIC" id="fig|1666911.3.peg.4576"/>
<keyword evidence="1 3" id="KW-0597">Phosphoprotein</keyword>
<dbReference type="Gene3D" id="3.40.50.2300">
    <property type="match status" value="1"/>
</dbReference>
<feature type="domain" description="Response regulatory" evidence="5">
    <location>
        <begin position="43"/>
        <end position="159"/>
    </location>
</feature>
<dbReference type="SUPFAM" id="SSF46894">
    <property type="entry name" value="C-terminal effector domain of the bipartite response regulators"/>
    <property type="match status" value="1"/>
</dbReference>
<dbReference type="Pfam" id="PF00196">
    <property type="entry name" value="GerE"/>
    <property type="match status" value="1"/>
</dbReference>
<protein>
    <submittedName>
        <fullName evidence="6">Two component transcriptional regulator, LuxR family</fullName>
    </submittedName>
</protein>
<dbReference type="PROSITE" id="PS50110">
    <property type="entry name" value="RESPONSE_REGULATORY"/>
    <property type="match status" value="1"/>
</dbReference>
<dbReference type="Proteomes" id="UP000050465">
    <property type="component" value="Unassembled WGS sequence"/>
</dbReference>
<dbReference type="GO" id="GO:0000160">
    <property type="term" value="P:phosphorelay signal transduction system"/>
    <property type="evidence" value="ECO:0007669"/>
    <property type="project" value="InterPro"/>
</dbReference>
<gene>
    <name evidence="6" type="ORF">HLUCCA11_22780</name>
</gene>
<dbReference type="InterPro" id="IPR011006">
    <property type="entry name" value="CheY-like_superfamily"/>
</dbReference>
<comment type="caution">
    <text evidence="6">The sequence shown here is derived from an EMBL/GenBank/DDBJ whole genome shotgun (WGS) entry which is preliminary data.</text>
</comment>
<evidence type="ECO:0000256" key="2">
    <source>
        <dbReference type="ARBA" id="ARBA00023125"/>
    </source>
</evidence>
<dbReference type="SUPFAM" id="SSF52172">
    <property type="entry name" value="CheY-like"/>
    <property type="match status" value="1"/>
</dbReference>
<dbReference type="SMART" id="SM00421">
    <property type="entry name" value="HTH_LUXR"/>
    <property type="match status" value="1"/>
</dbReference>
<dbReference type="STRING" id="1666911.HLUCCA11_22780"/>
<name>A0A0P8BE34_9CYAN</name>